<dbReference type="Pfam" id="PF14437">
    <property type="entry name" value="MafB19-deam"/>
    <property type="match status" value="1"/>
</dbReference>
<dbReference type="Gene3D" id="3.40.140.10">
    <property type="entry name" value="Cytidine Deaminase, domain 2"/>
    <property type="match status" value="1"/>
</dbReference>
<dbReference type="PROSITE" id="PS51747">
    <property type="entry name" value="CYT_DCMP_DEAMINASES_2"/>
    <property type="match status" value="1"/>
</dbReference>
<dbReference type="GO" id="GO:0002100">
    <property type="term" value="P:tRNA wobble adenosine to inosine editing"/>
    <property type="evidence" value="ECO:0007669"/>
    <property type="project" value="UniProtKB-UniRule"/>
</dbReference>
<dbReference type="InterPro" id="IPR016192">
    <property type="entry name" value="APOBEC/CMP_deaminase_Zn-bd"/>
</dbReference>
<dbReference type="InterPro" id="IPR002125">
    <property type="entry name" value="CMP_dCMP_dom"/>
</dbReference>
<comment type="cofactor">
    <cofactor evidence="8">
        <name>Zn(2+)</name>
        <dbReference type="ChEBI" id="CHEBI:29105"/>
    </cofactor>
    <text evidence="8">Binds 1 zinc ion per subunit.</text>
</comment>
<evidence type="ECO:0000256" key="1">
    <source>
        <dbReference type="ARBA" id="ARBA00010669"/>
    </source>
</evidence>
<protein>
    <recommendedName>
        <fullName evidence="8">tRNA-specific adenosine deaminase</fullName>
        <ecNumber evidence="8">3.5.4.33</ecNumber>
    </recommendedName>
</protein>
<keyword evidence="6 8" id="KW-0862">Zinc</keyword>
<dbReference type="PROSITE" id="PS00903">
    <property type="entry name" value="CYT_DCMP_DEAMINASES_1"/>
    <property type="match status" value="1"/>
</dbReference>
<dbReference type="EMBL" id="FNOP01000010">
    <property type="protein sequence ID" value="SDX00736.1"/>
    <property type="molecule type" value="Genomic_DNA"/>
</dbReference>
<evidence type="ECO:0000313" key="10">
    <source>
        <dbReference type="EMBL" id="SDX00736.1"/>
    </source>
</evidence>
<proteinExistence type="inferred from homology"/>
<evidence type="ECO:0000256" key="8">
    <source>
        <dbReference type="HAMAP-Rule" id="MF_00972"/>
    </source>
</evidence>
<evidence type="ECO:0000259" key="9">
    <source>
        <dbReference type="PROSITE" id="PS51747"/>
    </source>
</evidence>
<dbReference type="PANTHER" id="PTHR11079:SF202">
    <property type="entry name" value="TRNA-SPECIFIC ADENOSINE DEAMINASE"/>
    <property type="match status" value="1"/>
</dbReference>
<dbReference type="InterPro" id="IPR058535">
    <property type="entry name" value="MafB19-deam"/>
</dbReference>
<comment type="similarity">
    <text evidence="1">Belongs to the cytidine and deoxycytidylate deaminase family. ADAT2 subfamily.</text>
</comment>
<feature type="active site" description="Proton donor" evidence="8">
    <location>
        <position position="65"/>
    </location>
</feature>
<gene>
    <name evidence="8" type="primary">tadA</name>
    <name evidence="10" type="ORF">SAMN05216495_11071</name>
</gene>
<keyword evidence="3 8" id="KW-0819">tRNA processing</keyword>
<feature type="binding site" evidence="8">
    <location>
        <position position="63"/>
    </location>
    <ligand>
        <name>Zn(2+)</name>
        <dbReference type="ChEBI" id="CHEBI:29105"/>
        <note>catalytic</note>
    </ligand>
</feature>
<dbReference type="AlphaFoldDB" id="A0A1H2Y6H4"/>
<comment type="catalytic activity">
    <reaction evidence="7 8">
        <text>adenosine(34) in tRNA + H2O + H(+) = inosine(34) in tRNA + NH4(+)</text>
        <dbReference type="Rhea" id="RHEA:43168"/>
        <dbReference type="Rhea" id="RHEA-COMP:10373"/>
        <dbReference type="Rhea" id="RHEA-COMP:10374"/>
        <dbReference type="ChEBI" id="CHEBI:15377"/>
        <dbReference type="ChEBI" id="CHEBI:15378"/>
        <dbReference type="ChEBI" id="CHEBI:28938"/>
        <dbReference type="ChEBI" id="CHEBI:74411"/>
        <dbReference type="ChEBI" id="CHEBI:82852"/>
        <dbReference type="EC" id="3.5.4.33"/>
    </reaction>
</comment>
<dbReference type="SUPFAM" id="SSF53927">
    <property type="entry name" value="Cytidine deaminase-like"/>
    <property type="match status" value="1"/>
</dbReference>
<dbReference type="InterPro" id="IPR028883">
    <property type="entry name" value="tRNA_aden_deaminase"/>
</dbReference>
<evidence type="ECO:0000256" key="3">
    <source>
        <dbReference type="ARBA" id="ARBA00022694"/>
    </source>
</evidence>
<organism evidence="10 11">
    <name type="scientific">Acidaminococcus fermentans</name>
    <dbReference type="NCBI Taxonomy" id="905"/>
    <lineage>
        <taxon>Bacteria</taxon>
        <taxon>Bacillati</taxon>
        <taxon>Bacillota</taxon>
        <taxon>Negativicutes</taxon>
        <taxon>Acidaminococcales</taxon>
        <taxon>Acidaminococcaceae</taxon>
        <taxon>Acidaminococcus</taxon>
    </lineage>
</organism>
<evidence type="ECO:0000256" key="6">
    <source>
        <dbReference type="ARBA" id="ARBA00022833"/>
    </source>
</evidence>
<dbReference type="NCBIfam" id="NF008113">
    <property type="entry name" value="PRK10860.1"/>
    <property type="match status" value="1"/>
</dbReference>
<dbReference type="FunFam" id="3.40.140.10:FF:000005">
    <property type="entry name" value="tRNA-specific adenosine deaminase"/>
    <property type="match status" value="1"/>
</dbReference>
<evidence type="ECO:0000313" key="11">
    <source>
        <dbReference type="Proteomes" id="UP000182379"/>
    </source>
</evidence>
<evidence type="ECO:0000256" key="4">
    <source>
        <dbReference type="ARBA" id="ARBA00022723"/>
    </source>
</evidence>
<evidence type="ECO:0000256" key="7">
    <source>
        <dbReference type="ARBA" id="ARBA00048045"/>
    </source>
</evidence>
<dbReference type="InterPro" id="IPR016193">
    <property type="entry name" value="Cytidine_deaminase-like"/>
</dbReference>
<feature type="binding site" evidence="8">
    <location>
        <position position="93"/>
    </location>
    <ligand>
        <name>Zn(2+)</name>
        <dbReference type="ChEBI" id="CHEBI:29105"/>
        <note>catalytic</note>
    </ligand>
</feature>
<dbReference type="GO" id="GO:0008270">
    <property type="term" value="F:zinc ion binding"/>
    <property type="evidence" value="ECO:0007669"/>
    <property type="project" value="UniProtKB-UniRule"/>
</dbReference>
<dbReference type="Proteomes" id="UP000182379">
    <property type="component" value="Unassembled WGS sequence"/>
</dbReference>
<comment type="function">
    <text evidence="8">Catalyzes the deamination of adenosine to inosine at the wobble position 34 of tRNA(Arg2).</text>
</comment>
<dbReference type="CDD" id="cd01285">
    <property type="entry name" value="nucleoside_deaminase"/>
    <property type="match status" value="1"/>
</dbReference>
<dbReference type="EC" id="3.5.4.33" evidence="8"/>
<reference evidence="10 11" key="1">
    <citation type="submission" date="2016-10" db="EMBL/GenBank/DDBJ databases">
        <authorList>
            <person name="Varghese N."/>
            <person name="Submissions S."/>
        </authorList>
    </citation>
    <scope>NUCLEOTIDE SEQUENCE [LARGE SCALE GENOMIC DNA]</scope>
    <source>
        <strain evidence="10 11">WCC6</strain>
    </source>
</reference>
<feature type="domain" description="CMP/dCMP-type deaminase" evidence="9">
    <location>
        <begin position="12"/>
        <end position="122"/>
    </location>
</feature>
<name>A0A1H2Y6H4_ACIFE</name>
<comment type="caution">
    <text evidence="10">The sequence shown here is derived from an EMBL/GenBank/DDBJ whole genome shotgun (WGS) entry which is preliminary data.</text>
</comment>
<keyword evidence="4 8" id="KW-0479">Metal-binding</keyword>
<evidence type="ECO:0000256" key="2">
    <source>
        <dbReference type="ARBA" id="ARBA00011738"/>
    </source>
</evidence>
<sequence length="159" mass="17803">MVQNAGNSLAGQRDVHFMEMALEEARQAAREGEIPVGAVLVRDGQVLARDHNRREQDRDATAHAEFLVIRQACRLLRRWRLSDTTLYVTLEPCPMCAGAIWNARVGRLVYGAWDSAAGACGSQFNLPAHPSLNFRTEVTAGVLEEECRKILQDFLKARR</sequence>
<accession>A0A1H2Y6H4</accession>
<dbReference type="GO" id="GO:0052717">
    <property type="term" value="F:tRNA-specific adenosine-34 deaminase activity"/>
    <property type="evidence" value="ECO:0007669"/>
    <property type="project" value="UniProtKB-UniRule"/>
</dbReference>
<keyword evidence="5 8" id="KW-0378">Hydrolase</keyword>
<evidence type="ECO:0000256" key="5">
    <source>
        <dbReference type="ARBA" id="ARBA00022801"/>
    </source>
</evidence>
<dbReference type="PANTHER" id="PTHR11079">
    <property type="entry name" value="CYTOSINE DEAMINASE FAMILY MEMBER"/>
    <property type="match status" value="1"/>
</dbReference>
<feature type="binding site" evidence="8">
    <location>
        <position position="96"/>
    </location>
    <ligand>
        <name>Zn(2+)</name>
        <dbReference type="ChEBI" id="CHEBI:29105"/>
        <note>catalytic</note>
    </ligand>
</feature>
<comment type="subunit">
    <text evidence="2 8">Homodimer.</text>
</comment>
<dbReference type="HAMAP" id="MF_00972">
    <property type="entry name" value="tRNA_aden_deaminase"/>
    <property type="match status" value="1"/>
</dbReference>
<dbReference type="RefSeq" id="WP_074706554.1">
    <property type="nucleotide sequence ID" value="NZ_CALAKB010000002.1"/>
</dbReference>